<dbReference type="Gene3D" id="1.10.238.10">
    <property type="entry name" value="EF-hand"/>
    <property type="match status" value="2"/>
</dbReference>
<dbReference type="AlphaFoldDB" id="A0A915IU36"/>
<dbReference type="InterPro" id="IPR051581">
    <property type="entry name" value="Ca-bind"/>
</dbReference>
<dbReference type="InterPro" id="IPR011992">
    <property type="entry name" value="EF-hand-dom_pair"/>
</dbReference>
<organism evidence="5 6">
    <name type="scientific">Romanomermis culicivorax</name>
    <name type="common">Nematode worm</name>
    <dbReference type="NCBI Taxonomy" id="13658"/>
    <lineage>
        <taxon>Eukaryota</taxon>
        <taxon>Metazoa</taxon>
        <taxon>Ecdysozoa</taxon>
        <taxon>Nematoda</taxon>
        <taxon>Enoplea</taxon>
        <taxon>Dorylaimia</taxon>
        <taxon>Mermithida</taxon>
        <taxon>Mermithoidea</taxon>
        <taxon>Mermithidae</taxon>
        <taxon>Romanomermis</taxon>
    </lineage>
</organism>
<evidence type="ECO:0000256" key="1">
    <source>
        <dbReference type="ARBA" id="ARBA00022723"/>
    </source>
</evidence>
<keyword evidence="5" id="KW-1185">Reference proteome</keyword>
<dbReference type="Proteomes" id="UP000887565">
    <property type="component" value="Unplaced"/>
</dbReference>
<evidence type="ECO:0000313" key="6">
    <source>
        <dbReference type="WBParaSite" id="nRc.2.0.1.t17563-RA"/>
    </source>
</evidence>
<dbReference type="InterPro" id="IPR002048">
    <property type="entry name" value="EF_hand_dom"/>
</dbReference>
<feature type="domain" description="EF-hand" evidence="4">
    <location>
        <begin position="39"/>
        <end position="74"/>
    </location>
</feature>
<dbReference type="InterPro" id="IPR018247">
    <property type="entry name" value="EF_Hand_1_Ca_BS"/>
</dbReference>
<reference evidence="6" key="1">
    <citation type="submission" date="2022-11" db="UniProtKB">
        <authorList>
            <consortium name="WormBaseParasite"/>
        </authorList>
    </citation>
    <scope>IDENTIFICATION</scope>
</reference>
<feature type="domain" description="EF-hand" evidence="4">
    <location>
        <begin position="75"/>
        <end position="110"/>
    </location>
</feature>
<evidence type="ECO:0000256" key="2">
    <source>
        <dbReference type="ARBA" id="ARBA00022737"/>
    </source>
</evidence>
<dbReference type="PANTHER" id="PTHR34524:SF6">
    <property type="entry name" value="CALCYPHOSINE LIKE"/>
    <property type="match status" value="1"/>
</dbReference>
<accession>A0A915IU36</accession>
<evidence type="ECO:0000313" key="5">
    <source>
        <dbReference type="Proteomes" id="UP000887565"/>
    </source>
</evidence>
<name>A0A915IU36_ROMCU</name>
<evidence type="ECO:0000256" key="3">
    <source>
        <dbReference type="ARBA" id="ARBA00022837"/>
    </source>
</evidence>
<dbReference type="SUPFAM" id="SSF47473">
    <property type="entry name" value="EF-hand"/>
    <property type="match status" value="1"/>
</dbReference>
<keyword evidence="3" id="KW-0106">Calcium</keyword>
<protein>
    <submittedName>
        <fullName evidence="6">EF-hand domain-containing protein</fullName>
    </submittedName>
</protein>
<keyword evidence="2" id="KW-0677">Repeat</keyword>
<dbReference type="SMART" id="SM00054">
    <property type="entry name" value="EFh"/>
    <property type="match status" value="4"/>
</dbReference>
<dbReference type="Pfam" id="PF13202">
    <property type="entry name" value="EF-hand_5"/>
    <property type="match status" value="1"/>
</dbReference>
<dbReference type="GO" id="GO:0005509">
    <property type="term" value="F:calcium ion binding"/>
    <property type="evidence" value="ECO:0007669"/>
    <property type="project" value="InterPro"/>
</dbReference>
<dbReference type="PROSITE" id="PS50222">
    <property type="entry name" value="EF_HAND_2"/>
    <property type="match status" value="3"/>
</dbReference>
<sequence length="208" mass="23701">MDQAAKSELEYKNELMKQLVATKDTLEKLRILCLMRGASGIKGLGRSFLIIDDDQSKKIEYSEFVKGVRDYGLKLSDAETKSLFQRLDKDNSGFIDYDEFIIALRPPMSQSRLRIIDLAFKKLDKSGDGVVTVDDLKGVYNVTRHPKFITGEMSEKQIFESFLASFEAADHKDGKVTKDEFVNYYAAISASIDSDAYFDLMMRNSWKL</sequence>
<dbReference type="PROSITE" id="PS00018">
    <property type="entry name" value="EF_HAND_1"/>
    <property type="match status" value="3"/>
</dbReference>
<keyword evidence="1" id="KW-0479">Metal-binding</keyword>
<proteinExistence type="predicted"/>
<dbReference type="OMA" id="NSKHHPK"/>
<evidence type="ECO:0000259" key="4">
    <source>
        <dbReference type="PROSITE" id="PS50222"/>
    </source>
</evidence>
<dbReference type="PANTHER" id="PTHR34524">
    <property type="entry name" value="CALCYPHOSIN"/>
    <property type="match status" value="1"/>
</dbReference>
<dbReference type="Pfam" id="PF13499">
    <property type="entry name" value="EF-hand_7"/>
    <property type="match status" value="1"/>
</dbReference>
<feature type="domain" description="EF-hand" evidence="4">
    <location>
        <begin position="111"/>
        <end position="146"/>
    </location>
</feature>
<dbReference type="WBParaSite" id="nRc.2.0.1.t17563-RA">
    <property type="protein sequence ID" value="nRc.2.0.1.t17563-RA"/>
    <property type="gene ID" value="nRc.2.0.1.g17563"/>
</dbReference>